<dbReference type="PROSITE" id="PS51257">
    <property type="entry name" value="PROKAR_LIPOPROTEIN"/>
    <property type="match status" value="1"/>
</dbReference>
<dbReference type="EMBL" id="JANCNS010000002">
    <property type="protein sequence ID" value="MCP9200506.1"/>
    <property type="molecule type" value="Genomic_DNA"/>
</dbReference>
<protein>
    <recommendedName>
        <fullName evidence="3">Lipocalin-like domain-containing protein</fullName>
    </recommendedName>
</protein>
<evidence type="ECO:0000313" key="2">
    <source>
        <dbReference type="Proteomes" id="UP001155280"/>
    </source>
</evidence>
<proteinExistence type="predicted"/>
<reference evidence="1" key="1">
    <citation type="submission" date="2022-07" db="EMBL/GenBank/DDBJ databases">
        <title>Gramela sediminis sp. nov., isolated from deep-sea sediment of the Indian Ocean.</title>
        <authorList>
            <person name="Shi H."/>
        </authorList>
    </citation>
    <scope>NUCLEOTIDE SEQUENCE</scope>
    <source>
        <strain evidence="1">GC03-9</strain>
    </source>
</reference>
<accession>A0A9X2KYN5</accession>
<keyword evidence="2" id="KW-1185">Reference proteome</keyword>
<evidence type="ECO:0000313" key="1">
    <source>
        <dbReference type="EMBL" id="MCP9200506.1"/>
    </source>
</evidence>
<organism evidence="1 2">
    <name type="scientific">Christiangramia oceanisediminis</name>
    <dbReference type="NCBI Taxonomy" id="2920386"/>
    <lineage>
        <taxon>Bacteria</taxon>
        <taxon>Pseudomonadati</taxon>
        <taxon>Bacteroidota</taxon>
        <taxon>Flavobacteriia</taxon>
        <taxon>Flavobacteriales</taxon>
        <taxon>Flavobacteriaceae</taxon>
        <taxon>Christiangramia</taxon>
    </lineage>
</organism>
<gene>
    <name evidence="1" type="ORF">MKO06_11335</name>
</gene>
<dbReference type="AlphaFoldDB" id="A0A9X2KYN5"/>
<comment type="caution">
    <text evidence="1">The sequence shown here is derived from an EMBL/GenBank/DDBJ whole genome shotgun (WGS) entry which is preliminary data.</text>
</comment>
<dbReference type="RefSeq" id="WP_241551291.1">
    <property type="nucleotide sequence ID" value="NZ_JANCNS010000002.1"/>
</dbReference>
<evidence type="ECO:0008006" key="3">
    <source>
        <dbReference type="Google" id="ProtNLM"/>
    </source>
</evidence>
<sequence>MKRLKFLLVLFCLSLFISCDKDNDDLDKPVLEARELNRIIMDGEWRVSEFEIDGSDETARFEDYTFVFETNNNLSANSSLDNLVGSWRVNIDSGGEFDSFDDVDFHIFFEPSAKLAELSHNYNVISATDKLVNLELEGPQDGPSLFVSFSKN</sequence>
<name>A0A9X2KYN5_9FLAO</name>
<dbReference type="Proteomes" id="UP001155280">
    <property type="component" value="Unassembled WGS sequence"/>
</dbReference>